<proteinExistence type="predicted"/>
<name>A0A9D4DMW7_DREPO</name>
<accession>A0A9D4DMW7</accession>
<reference evidence="1" key="2">
    <citation type="submission" date="2020-11" db="EMBL/GenBank/DDBJ databases">
        <authorList>
            <person name="McCartney M.A."/>
            <person name="Auch B."/>
            <person name="Kono T."/>
            <person name="Mallez S."/>
            <person name="Becker A."/>
            <person name="Gohl D.M."/>
            <person name="Silverstein K.A.T."/>
            <person name="Koren S."/>
            <person name="Bechman K.B."/>
            <person name="Herman A."/>
            <person name="Abrahante J.E."/>
            <person name="Garbe J."/>
        </authorList>
    </citation>
    <scope>NUCLEOTIDE SEQUENCE</scope>
    <source>
        <strain evidence="1">Duluth1</strain>
        <tissue evidence="1">Whole animal</tissue>
    </source>
</reference>
<dbReference type="AlphaFoldDB" id="A0A9D4DMW7"/>
<evidence type="ECO:0000313" key="1">
    <source>
        <dbReference type="EMBL" id="KAH3751410.1"/>
    </source>
</evidence>
<dbReference type="EMBL" id="JAIWYP010000010">
    <property type="protein sequence ID" value="KAH3751410.1"/>
    <property type="molecule type" value="Genomic_DNA"/>
</dbReference>
<organism evidence="1 2">
    <name type="scientific">Dreissena polymorpha</name>
    <name type="common">Zebra mussel</name>
    <name type="synonym">Mytilus polymorpha</name>
    <dbReference type="NCBI Taxonomy" id="45954"/>
    <lineage>
        <taxon>Eukaryota</taxon>
        <taxon>Metazoa</taxon>
        <taxon>Spiralia</taxon>
        <taxon>Lophotrochozoa</taxon>
        <taxon>Mollusca</taxon>
        <taxon>Bivalvia</taxon>
        <taxon>Autobranchia</taxon>
        <taxon>Heteroconchia</taxon>
        <taxon>Euheterodonta</taxon>
        <taxon>Imparidentia</taxon>
        <taxon>Neoheterodontei</taxon>
        <taxon>Myida</taxon>
        <taxon>Dreissenoidea</taxon>
        <taxon>Dreissenidae</taxon>
        <taxon>Dreissena</taxon>
    </lineage>
</organism>
<evidence type="ECO:0000313" key="2">
    <source>
        <dbReference type="Proteomes" id="UP000828390"/>
    </source>
</evidence>
<reference evidence="1" key="1">
    <citation type="journal article" date="2019" name="bioRxiv">
        <title>The Genome of the Zebra Mussel, Dreissena polymorpha: A Resource for Invasive Species Research.</title>
        <authorList>
            <person name="McCartney M.A."/>
            <person name="Auch B."/>
            <person name="Kono T."/>
            <person name="Mallez S."/>
            <person name="Zhang Y."/>
            <person name="Obille A."/>
            <person name="Becker A."/>
            <person name="Abrahante J.E."/>
            <person name="Garbe J."/>
            <person name="Badalamenti J.P."/>
            <person name="Herman A."/>
            <person name="Mangelson H."/>
            <person name="Liachko I."/>
            <person name="Sullivan S."/>
            <person name="Sone E.D."/>
            <person name="Koren S."/>
            <person name="Silverstein K.A.T."/>
            <person name="Beckman K.B."/>
            <person name="Gohl D.M."/>
        </authorList>
    </citation>
    <scope>NUCLEOTIDE SEQUENCE</scope>
    <source>
        <strain evidence="1">Duluth1</strain>
        <tissue evidence="1">Whole animal</tissue>
    </source>
</reference>
<sequence length="292" mass="33886">MFTISVLVFHTNFIPHQWQRDIVLTLSVCQSLHPCVTNLLVIAVDINSTNSLVILRQRQKDIILALFVHPSPKFHEEINCKPPLWPYIIKTNLTKFHEDWTINVTLREKFPTHWQPYIIAKKILTKFHEDQTINVAFTVLTRKKANQNHLSYSSRISNNWTINVTFGPYMYYEKCPNPGGHVFQPTRTIFELVQDIIGTILLTKVHKDRTINVASRPNGCHVFQPTRHIIEFAQVIIRTNLLTKFHGDRTINANIYAARCQTHNRQGDHKLNMYLRTSLLSKMDHGKGFGLA</sequence>
<protein>
    <submittedName>
        <fullName evidence="1">Uncharacterized protein</fullName>
    </submittedName>
</protein>
<keyword evidence="2" id="KW-1185">Reference proteome</keyword>
<dbReference type="Proteomes" id="UP000828390">
    <property type="component" value="Unassembled WGS sequence"/>
</dbReference>
<gene>
    <name evidence="1" type="ORF">DPMN_185966</name>
</gene>
<comment type="caution">
    <text evidence="1">The sequence shown here is derived from an EMBL/GenBank/DDBJ whole genome shotgun (WGS) entry which is preliminary data.</text>
</comment>